<dbReference type="EMBL" id="VOIH02000008">
    <property type="protein sequence ID" value="KAF3439847.1"/>
    <property type="molecule type" value="Genomic_DNA"/>
</dbReference>
<name>A0A8K0DYF6_9ROSA</name>
<dbReference type="Proteomes" id="UP000796880">
    <property type="component" value="Unassembled WGS sequence"/>
</dbReference>
<accession>A0A8K0DYF6</accession>
<evidence type="ECO:0000313" key="3">
    <source>
        <dbReference type="Proteomes" id="UP000796880"/>
    </source>
</evidence>
<sequence length="137" mass="15645">MGTIEKILPRYRVFMQKFIVKTKMKRKTLRSGQEDKADEAKDGEMSGATVVGKKKSSRTPASLEVLEPSRGFVWRFGKEEHGTAGRSYHYVVRRRLGSDVRAGRRLGSDGSEQFPLARMWTARVSSPHLDGQDPRWY</sequence>
<keyword evidence="3" id="KW-1185">Reference proteome</keyword>
<comment type="caution">
    <text evidence="2">The sequence shown here is derived from an EMBL/GenBank/DDBJ whole genome shotgun (WGS) entry which is preliminary data.</text>
</comment>
<proteinExistence type="predicted"/>
<reference evidence="2" key="1">
    <citation type="submission" date="2020-03" db="EMBL/GenBank/DDBJ databases">
        <title>A high-quality chromosome-level genome assembly of a woody plant with both climbing and erect habits, Rhamnella rubrinervis.</title>
        <authorList>
            <person name="Lu Z."/>
            <person name="Yang Y."/>
            <person name="Zhu X."/>
            <person name="Sun Y."/>
        </authorList>
    </citation>
    <scope>NUCLEOTIDE SEQUENCE</scope>
    <source>
        <strain evidence="2">BYM</strain>
        <tissue evidence="2">Leaf</tissue>
    </source>
</reference>
<organism evidence="2 3">
    <name type="scientific">Rhamnella rubrinervis</name>
    <dbReference type="NCBI Taxonomy" id="2594499"/>
    <lineage>
        <taxon>Eukaryota</taxon>
        <taxon>Viridiplantae</taxon>
        <taxon>Streptophyta</taxon>
        <taxon>Embryophyta</taxon>
        <taxon>Tracheophyta</taxon>
        <taxon>Spermatophyta</taxon>
        <taxon>Magnoliopsida</taxon>
        <taxon>eudicotyledons</taxon>
        <taxon>Gunneridae</taxon>
        <taxon>Pentapetalae</taxon>
        <taxon>rosids</taxon>
        <taxon>fabids</taxon>
        <taxon>Rosales</taxon>
        <taxon>Rhamnaceae</taxon>
        <taxon>rhamnoid group</taxon>
        <taxon>Rhamneae</taxon>
        <taxon>Rhamnella</taxon>
    </lineage>
</organism>
<feature type="region of interest" description="Disordered" evidence="1">
    <location>
        <begin position="27"/>
        <end position="61"/>
    </location>
</feature>
<evidence type="ECO:0000256" key="1">
    <source>
        <dbReference type="SAM" id="MobiDB-lite"/>
    </source>
</evidence>
<protein>
    <submittedName>
        <fullName evidence="2">Uncharacterized protein</fullName>
    </submittedName>
</protein>
<dbReference type="AlphaFoldDB" id="A0A8K0DYF6"/>
<evidence type="ECO:0000313" key="2">
    <source>
        <dbReference type="EMBL" id="KAF3439847.1"/>
    </source>
</evidence>
<feature type="compositionally biased region" description="Basic and acidic residues" evidence="1">
    <location>
        <begin position="32"/>
        <end position="44"/>
    </location>
</feature>
<gene>
    <name evidence="2" type="ORF">FNV43_RR18125</name>
</gene>